<dbReference type="InterPro" id="IPR000568">
    <property type="entry name" value="ATP_synth_F0_asu"/>
</dbReference>
<dbReference type="GO" id="GO:0046933">
    <property type="term" value="F:proton-transporting ATP synthase activity, rotational mechanism"/>
    <property type="evidence" value="ECO:0007669"/>
    <property type="project" value="TreeGrafter"/>
</dbReference>
<proteinExistence type="inferred from homology"/>
<feature type="transmembrane region" description="Helical" evidence="12">
    <location>
        <begin position="60"/>
        <end position="83"/>
    </location>
</feature>
<keyword evidence="9 12" id="KW-0472">Membrane</keyword>
<evidence type="ECO:0000256" key="5">
    <source>
        <dbReference type="ARBA" id="ARBA00022692"/>
    </source>
</evidence>
<dbReference type="GO" id="GO:0045259">
    <property type="term" value="C:proton-transporting ATP synthase complex"/>
    <property type="evidence" value="ECO:0007669"/>
    <property type="project" value="UniProtKB-KW"/>
</dbReference>
<feature type="transmembrane region" description="Helical" evidence="12">
    <location>
        <begin position="20"/>
        <end position="39"/>
    </location>
</feature>
<reference evidence="13" key="1">
    <citation type="submission" date="2020-11" db="EMBL/GenBank/DDBJ databases">
        <title>The complete mitochondrial genome of Yuukianura szeptyckii Deharveng &amp; Weiner 1984 (Collembola: Neanuridae).</title>
        <authorList>
            <person name="Lee Y.-S."/>
            <person name="Lee T."/>
            <person name="Kim P."/>
            <person name="Son J."/>
            <person name="Wee J."/>
            <person name="Kim Y."/>
            <person name="Cho K."/>
        </authorList>
    </citation>
    <scope>NUCLEOTIDE SEQUENCE</scope>
</reference>
<dbReference type="PANTHER" id="PTHR11410:SF0">
    <property type="entry name" value="ATP SYNTHASE SUBUNIT A"/>
    <property type="match status" value="1"/>
</dbReference>
<dbReference type="AlphaFoldDB" id="A0A7T0M4V1"/>
<name>A0A7T0M4V1_9HEXA</name>
<evidence type="ECO:0000256" key="9">
    <source>
        <dbReference type="ARBA" id="ARBA00023136"/>
    </source>
</evidence>
<evidence type="ECO:0000313" key="13">
    <source>
        <dbReference type="EMBL" id="QPL15824.1"/>
    </source>
</evidence>
<evidence type="ECO:0000256" key="3">
    <source>
        <dbReference type="ARBA" id="ARBA00022448"/>
    </source>
</evidence>
<evidence type="ECO:0000256" key="11">
    <source>
        <dbReference type="RuleBase" id="RU004450"/>
    </source>
</evidence>
<keyword evidence="3" id="KW-0813">Transport</keyword>
<keyword evidence="4" id="KW-0138">CF(0)</keyword>
<gene>
    <name evidence="13" type="primary">ATP6</name>
</gene>
<keyword evidence="8" id="KW-0406">Ion transport</keyword>
<protein>
    <recommendedName>
        <fullName evidence="11">ATP synthase subunit a</fullName>
    </recommendedName>
</protein>
<keyword evidence="10" id="KW-0066">ATP synthesis</keyword>
<dbReference type="NCBIfam" id="TIGR01131">
    <property type="entry name" value="ATP_synt_6_or_A"/>
    <property type="match status" value="1"/>
</dbReference>
<sequence>MMSSLFSSFDPCSTSSFLPFNWISSLIILFLIPLQYWFISNRLNMLFSLMIQTLHKELKLLISSSFMNGSTILFISILLMIMFNNFMGLFPYIFTSSSHLVMALSLAAPLWLTFMFFGWIFNSKHMFAHLVPLSTPNLLMPFMVLIESISNVIRPGTLTVRLSANMIAGHLLLTLLGNQTSHSSNFFPLIFLLIIQVALLLLESAVAIIQAYVFTVLSTLYSNEVK</sequence>
<feature type="transmembrane region" description="Helical" evidence="12">
    <location>
        <begin position="189"/>
        <end position="213"/>
    </location>
</feature>
<evidence type="ECO:0000256" key="8">
    <source>
        <dbReference type="ARBA" id="ARBA00023065"/>
    </source>
</evidence>
<comment type="subcellular location">
    <subcellularLocation>
        <location evidence="1">Membrane</location>
        <topology evidence="1">Multi-pass membrane protein</topology>
    </subcellularLocation>
    <subcellularLocation>
        <location evidence="11">Mitochondrion inner membrane</location>
        <topology evidence="11">Multi-pass membrane protein</topology>
    </subcellularLocation>
</comment>
<dbReference type="Gene3D" id="1.20.120.220">
    <property type="entry name" value="ATP synthase, F0 complex, subunit A"/>
    <property type="match status" value="1"/>
</dbReference>
<feature type="transmembrane region" description="Helical" evidence="12">
    <location>
        <begin position="126"/>
        <end position="146"/>
    </location>
</feature>
<evidence type="ECO:0000256" key="1">
    <source>
        <dbReference type="ARBA" id="ARBA00004141"/>
    </source>
</evidence>
<organism evidence="13">
    <name type="scientific">Yuukianura szeptyckii</name>
    <dbReference type="NCBI Taxonomy" id="1453868"/>
    <lineage>
        <taxon>Eukaryota</taxon>
        <taxon>Metazoa</taxon>
        <taxon>Ecdysozoa</taxon>
        <taxon>Arthropoda</taxon>
        <taxon>Hexapoda</taxon>
        <taxon>Collembola</taxon>
        <taxon>Poduromorpha</taxon>
        <taxon>Poduroidea</taxon>
        <taxon>Neanuridae</taxon>
        <taxon>Neanurinae</taxon>
        <taxon>Lobellini</taxon>
        <taxon>Yuukianura</taxon>
    </lineage>
</organism>
<accession>A0A7T0M4V1</accession>
<dbReference type="InterPro" id="IPR023011">
    <property type="entry name" value="ATP_synth_F0_asu_AS"/>
</dbReference>
<comment type="similarity">
    <text evidence="2">Belongs to the ATPase A chain family.</text>
</comment>
<dbReference type="CTD" id="4508"/>
<keyword evidence="6" id="KW-0375">Hydrogen ion transport</keyword>
<evidence type="ECO:0000256" key="7">
    <source>
        <dbReference type="ARBA" id="ARBA00022989"/>
    </source>
</evidence>
<dbReference type="EMBL" id="MW208844">
    <property type="protein sequence ID" value="QPL15824.1"/>
    <property type="molecule type" value="Genomic_DNA"/>
</dbReference>
<evidence type="ECO:0000256" key="6">
    <source>
        <dbReference type="ARBA" id="ARBA00022781"/>
    </source>
</evidence>
<dbReference type="InterPro" id="IPR045083">
    <property type="entry name" value="ATP_synth_F0_asu_bact/mt"/>
</dbReference>
<dbReference type="InterPro" id="IPR035908">
    <property type="entry name" value="F0_ATP_A_sf"/>
</dbReference>
<keyword evidence="5 12" id="KW-0812">Transmembrane</keyword>
<dbReference type="SUPFAM" id="SSF81336">
    <property type="entry name" value="F1F0 ATP synthase subunit A"/>
    <property type="match status" value="1"/>
</dbReference>
<dbReference type="GO" id="GO:0005743">
    <property type="term" value="C:mitochondrial inner membrane"/>
    <property type="evidence" value="ECO:0007669"/>
    <property type="project" value="UniProtKB-SubCell"/>
</dbReference>
<evidence type="ECO:0000256" key="12">
    <source>
        <dbReference type="SAM" id="Phobius"/>
    </source>
</evidence>
<dbReference type="GeneID" id="63661235"/>
<dbReference type="PROSITE" id="PS00449">
    <property type="entry name" value="ATPASE_A"/>
    <property type="match status" value="1"/>
</dbReference>
<evidence type="ECO:0000256" key="10">
    <source>
        <dbReference type="ARBA" id="ARBA00023310"/>
    </source>
</evidence>
<feature type="transmembrane region" description="Helical" evidence="12">
    <location>
        <begin position="89"/>
        <end position="114"/>
    </location>
</feature>
<evidence type="ECO:0000256" key="4">
    <source>
        <dbReference type="ARBA" id="ARBA00022547"/>
    </source>
</evidence>
<dbReference type="CDD" id="cd00310">
    <property type="entry name" value="ATP-synt_Fo_a_6"/>
    <property type="match status" value="1"/>
</dbReference>
<keyword evidence="7 12" id="KW-1133">Transmembrane helix</keyword>
<dbReference type="PANTHER" id="PTHR11410">
    <property type="entry name" value="ATP SYNTHASE SUBUNIT A"/>
    <property type="match status" value="1"/>
</dbReference>
<geneLocation type="mitochondrion" evidence="13"/>
<dbReference type="RefSeq" id="YP_010049489.1">
    <property type="nucleotide sequence ID" value="NC_054366.1"/>
</dbReference>
<dbReference type="Pfam" id="PF00119">
    <property type="entry name" value="ATP-synt_A"/>
    <property type="match status" value="1"/>
</dbReference>
<evidence type="ECO:0000256" key="2">
    <source>
        <dbReference type="ARBA" id="ARBA00006810"/>
    </source>
</evidence>
<keyword evidence="13" id="KW-0496">Mitochondrion</keyword>
<dbReference type="PRINTS" id="PR00123">
    <property type="entry name" value="ATPASEA"/>
</dbReference>